<dbReference type="SUPFAM" id="SSF56672">
    <property type="entry name" value="DNA/RNA polymerases"/>
    <property type="match status" value="1"/>
</dbReference>
<feature type="domain" description="Reverse transcriptase" evidence="1">
    <location>
        <begin position="600"/>
        <end position="743"/>
    </location>
</feature>
<protein>
    <submittedName>
        <fullName evidence="2">Transposon Ty3-G Gag-Pol polyprotein</fullName>
    </submittedName>
</protein>
<reference evidence="2 3" key="1">
    <citation type="journal article" date="2018" name="PLoS Genet.">
        <title>Population sequencing reveals clonal diversity and ancestral inbreeding in the grapevine cultivar Chardonnay.</title>
        <authorList>
            <person name="Roach M.J."/>
            <person name="Johnson D.L."/>
            <person name="Bohlmann J."/>
            <person name="van Vuuren H.J."/>
            <person name="Jones S.J."/>
            <person name="Pretorius I.S."/>
            <person name="Schmidt S.A."/>
            <person name="Borneman A.R."/>
        </authorList>
    </citation>
    <scope>NUCLEOTIDE SEQUENCE [LARGE SCALE GENOMIC DNA]</scope>
    <source>
        <strain evidence="3">cv. Chardonnay</strain>
        <tissue evidence="2">Leaf</tissue>
    </source>
</reference>
<dbReference type="Gene3D" id="3.30.70.270">
    <property type="match status" value="1"/>
</dbReference>
<evidence type="ECO:0000313" key="2">
    <source>
        <dbReference type="EMBL" id="RVW70421.1"/>
    </source>
</evidence>
<sequence length="910" mass="102410">MSQRDFLPIHPALSSADYYFYAEAIMPVCLVGYAFESSFSKVMEGHDTDHCNTLRHATQDLIDQGLVNLGQPSVTTKVLPAHSTHAMPPPPGDIHHIDLIENDYGTPFRLTHSTPLVIECRDTCVPFTLWPEDDDLDGRDIHIVTRSGMITQLPPPTVRPFEGAASHEEVRRDDDEVLRQLQSTQARISIWILLASSSTHRDSLIRALSQIRVETTTTPKGLIHMMTADKATCIVFSDDDLLPEGLDHIVRAYDNTKREVMGTLIHRAGAIPYSLHQKVKFIHDGQVITRFVAMSFDQHNNTMILDMMRGMFFLPGMVLGLRQQRPSEFVVSIDHDTTFGLGFIPTEADYQYMVGLRKERVRAQIQPYLEEIDSVVHTDGEIEFQHLFHQLQLSDGASGTSISMVIAPPFTDRASLLSICFLEEVTDDGVVIDPTEMIDGVVSYDEYRDEMDMMTVSQIASIVQLQPISPFDMFRVSITEVVEETQTILVPKLLEGDGSLFEGTVSPVEGASNLVDPPIFFDVLSGFVSCFDNIFDIDDEIAQPYSDRDSSDHDSDFIDEGVSPTIEDVETVKDKIQKQLSLGFISVVEYPEWLANVVPVPKNDGKVRVCVDFKDLNKASLKDDFSFPHIGLLVDCTTSHSMLYFMAGFSRYNQILIALEDMEKTTFIIEWSTYFYRVMPFRLKNAGATYQRAATTLFHDMLHGNVEVYVDDMIVKSRGRADHLAALEKFFERIRKFRLRLNPRSAPLEHGLGCMLAQFDDSGNERAIYYMKFDIQYVSQKSIKGSIVADHLASLLTSEDRPVDDDFPDEEFVAMTSLSGWCMYFDGAAISQVEYEACILGLETALELDIRQMEVFGDSNLSANQFADALATLASSIDILVDVVVRSLLIELRSTPAYCCMIRETEVQDD</sequence>
<dbReference type="InterPro" id="IPR000477">
    <property type="entry name" value="RT_dom"/>
</dbReference>
<dbReference type="InterPro" id="IPR043128">
    <property type="entry name" value="Rev_trsase/Diguanyl_cyclase"/>
</dbReference>
<dbReference type="Proteomes" id="UP000288805">
    <property type="component" value="Unassembled WGS sequence"/>
</dbReference>
<accession>A0A438GE05</accession>
<name>A0A438GE05_VITVI</name>
<gene>
    <name evidence="2" type="primary">TY3B-G_32</name>
    <name evidence="2" type="ORF">CK203_056726</name>
</gene>
<evidence type="ECO:0000259" key="1">
    <source>
        <dbReference type="Pfam" id="PF00078"/>
    </source>
</evidence>
<dbReference type="PANTHER" id="PTHR24559:SF457">
    <property type="entry name" value="RNA-DIRECTED DNA POLYMERASE HOMOLOG"/>
    <property type="match status" value="1"/>
</dbReference>
<dbReference type="PANTHER" id="PTHR24559">
    <property type="entry name" value="TRANSPOSON TY3-I GAG-POL POLYPROTEIN"/>
    <property type="match status" value="1"/>
</dbReference>
<dbReference type="Gene3D" id="3.10.10.10">
    <property type="entry name" value="HIV Type 1 Reverse Transcriptase, subunit A, domain 1"/>
    <property type="match status" value="1"/>
</dbReference>
<dbReference type="CDD" id="cd01647">
    <property type="entry name" value="RT_LTR"/>
    <property type="match status" value="1"/>
</dbReference>
<organism evidence="2 3">
    <name type="scientific">Vitis vinifera</name>
    <name type="common">Grape</name>
    <dbReference type="NCBI Taxonomy" id="29760"/>
    <lineage>
        <taxon>Eukaryota</taxon>
        <taxon>Viridiplantae</taxon>
        <taxon>Streptophyta</taxon>
        <taxon>Embryophyta</taxon>
        <taxon>Tracheophyta</taxon>
        <taxon>Spermatophyta</taxon>
        <taxon>Magnoliopsida</taxon>
        <taxon>eudicotyledons</taxon>
        <taxon>Gunneridae</taxon>
        <taxon>Pentapetalae</taxon>
        <taxon>rosids</taxon>
        <taxon>Vitales</taxon>
        <taxon>Vitaceae</taxon>
        <taxon>Viteae</taxon>
        <taxon>Vitis</taxon>
    </lineage>
</organism>
<comment type="caution">
    <text evidence="2">The sequence shown here is derived from an EMBL/GenBank/DDBJ whole genome shotgun (WGS) entry which is preliminary data.</text>
</comment>
<evidence type="ECO:0000313" key="3">
    <source>
        <dbReference type="Proteomes" id="UP000288805"/>
    </source>
</evidence>
<dbReference type="InterPro" id="IPR053134">
    <property type="entry name" value="RNA-dir_DNA_polymerase"/>
</dbReference>
<dbReference type="InterPro" id="IPR043502">
    <property type="entry name" value="DNA/RNA_pol_sf"/>
</dbReference>
<dbReference type="AlphaFoldDB" id="A0A438GE05"/>
<dbReference type="Pfam" id="PF00078">
    <property type="entry name" value="RVT_1"/>
    <property type="match status" value="1"/>
</dbReference>
<proteinExistence type="predicted"/>
<dbReference type="EMBL" id="QGNW01000465">
    <property type="protein sequence ID" value="RVW70421.1"/>
    <property type="molecule type" value="Genomic_DNA"/>
</dbReference>